<sequence length="295" mass="33829">MVKRDPGPIRAARMLRADLRRAREASGITQQEVAERMSWSLSKVTRIESGDVGITSVDLRALARLLGMGETAIREVVRRNEASRARGWWYDYRTVMSSTYVDLVGMESDAEQLREYAVSVVPGLLQTPAYATSVVSSVGDHFSPEDPEKFESDLRVEIRLRRQQNVLDGSDPPELMVILDESVLYRAVGDFETMAGQVRRLAELARRPQVRIGILPFERRCHCPHNYLIVDLDLVYAEMMTDEIRFDDPSHVEVYRRLFDSAWAEVLDADRTGQLLQRVAGDYESGRWPRPWLWE</sequence>
<dbReference type="InterPro" id="IPR043917">
    <property type="entry name" value="DUF5753"/>
</dbReference>
<proteinExistence type="predicted"/>
<dbReference type="Pfam" id="PF13560">
    <property type="entry name" value="HTH_31"/>
    <property type="match status" value="1"/>
</dbReference>
<reference evidence="3" key="1">
    <citation type="journal article" date="2019" name="Int. J. Syst. Evol. Microbiol.">
        <title>The Global Catalogue of Microorganisms (GCM) 10K type strain sequencing project: providing services to taxonomists for standard genome sequencing and annotation.</title>
        <authorList>
            <consortium name="The Broad Institute Genomics Platform"/>
            <consortium name="The Broad Institute Genome Sequencing Center for Infectious Disease"/>
            <person name="Wu L."/>
            <person name="Ma J."/>
        </authorList>
    </citation>
    <scope>NUCLEOTIDE SEQUENCE [LARGE SCALE GENOMIC DNA]</scope>
    <source>
        <strain evidence="3">CCM 7526</strain>
    </source>
</reference>
<evidence type="ECO:0000313" key="2">
    <source>
        <dbReference type="EMBL" id="MFD1364157.1"/>
    </source>
</evidence>
<dbReference type="Proteomes" id="UP001597183">
    <property type="component" value="Unassembled WGS sequence"/>
</dbReference>
<feature type="domain" description="HTH cro/C1-type" evidence="1">
    <location>
        <begin position="19"/>
        <end position="74"/>
    </location>
</feature>
<keyword evidence="3" id="KW-1185">Reference proteome</keyword>
<dbReference type="SMART" id="SM00530">
    <property type="entry name" value="HTH_XRE"/>
    <property type="match status" value="1"/>
</dbReference>
<dbReference type="EMBL" id="JBHTMK010000004">
    <property type="protein sequence ID" value="MFD1364157.1"/>
    <property type="molecule type" value="Genomic_DNA"/>
</dbReference>
<comment type="caution">
    <text evidence="2">The sequence shown here is derived from an EMBL/GenBank/DDBJ whole genome shotgun (WGS) entry which is preliminary data.</text>
</comment>
<dbReference type="Gene3D" id="1.10.260.40">
    <property type="entry name" value="lambda repressor-like DNA-binding domains"/>
    <property type="match status" value="1"/>
</dbReference>
<protein>
    <submittedName>
        <fullName evidence="2">Helix-turn-helix domain-containing protein</fullName>
    </submittedName>
</protein>
<accession>A0ABW4A278</accession>
<dbReference type="Pfam" id="PF19054">
    <property type="entry name" value="DUF5753"/>
    <property type="match status" value="1"/>
</dbReference>
<evidence type="ECO:0000313" key="3">
    <source>
        <dbReference type="Proteomes" id="UP001597183"/>
    </source>
</evidence>
<dbReference type="InterPro" id="IPR010982">
    <property type="entry name" value="Lambda_DNA-bd_dom_sf"/>
</dbReference>
<dbReference type="CDD" id="cd00093">
    <property type="entry name" value="HTH_XRE"/>
    <property type="match status" value="1"/>
</dbReference>
<evidence type="ECO:0000259" key="1">
    <source>
        <dbReference type="PROSITE" id="PS50943"/>
    </source>
</evidence>
<dbReference type="SUPFAM" id="SSF47413">
    <property type="entry name" value="lambda repressor-like DNA-binding domains"/>
    <property type="match status" value="1"/>
</dbReference>
<dbReference type="PROSITE" id="PS50943">
    <property type="entry name" value="HTH_CROC1"/>
    <property type="match status" value="1"/>
</dbReference>
<dbReference type="RefSeq" id="WP_317793926.1">
    <property type="nucleotide sequence ID" value="NZ_AP028461.1"/>
</dbReference>
<gene>
    <name evidence="2" type="ORF">ACFQ5G_02245</name>
</gene>
<name>A0ABW4A278_9ACTN</name>
<organism evidence="2 3">
    <name type="scientific">Actinoplanes sichuanensis</name>
    <dbReference type="NCBI Taxonomy" id="512349"/>
    <lineage>
        <taxon>Bacteria</taxon>
        <taxon>Bacillati</taxon>
        <taxon>Actinomycetota</taxon>
        <taxon>Actinomycetes</taxon>
        <taxon>Micromonosporales</taxon>
        <taxon>Micromonosporaceae</taxon>
        <taxon>Actinoplanes</taxon>
    </lineage>
</organism>
<dbReference type="InterPro" id="IPR001387">
    <property type="entry name" value="Cro/C1-type_HTH"/>
</dbReference>